<organism evidence="2 3">
    <name type="scientific">Devosia insulae DS-56</name>
    <dbReference type="NCBI Taxonomy" id="1116389"/>
    <lineage>
        <taxon>Bacteria</taxon>
        <taxon>Pseudomonadati</taxon>
        <taxon>Pseudomonadota</taxon>
        <taxon>Alphaproteobacteria</taxon>
        <taxon>Hyphomicrobiales</taxon>
        <taxon>Devosiaceae</taxon>
        <taxon>Devosia</taxon>
    </lineage>
</organism>
<dbReference type="PROSITE" id="PS51186">
    <property type="entry name" value="GNAT"/>
    <property type="match status" value="1"/>
</dbReference>
<accession>A0A1E5XPS2</accession>
<comment type="caution">
    <text evidence="2">The sequence shown here is derived from an EMBL/GenBank/DDBJ whole genome shotgun (WGS) entry which is preliminary data.</text>
</comment>
<name>A0A1E5XPS2_9HYPH</name>
<dbReference type="SUPFAM" id="SSF55729">
    <property type="entry name" value="Acyl-CoA N-acyltransferases (Nat)"/>
    <property type="match status" value="1"/>
</dbReference>
<gene>
    <name evidence="2" type="ORF">VW23_020495</name>
</gene>
<dbReference type="Proteomes" id="UP000095463">
    <property type="component" value="Unassembled WGS sequence"/>
</dbReference>
<dbReference type="EMBL" id="LAJE02000197">
    <property type="protein sequence ID" value="OEO30593.1"/>
    <property type="molecule type" value="Genomic_DNA"/>
</dbReference>
<dbReference type="AlphaFoldDB" id="A0A1E5XPS2"/>
<evidence type="ECO:0000259" key="1">
    <source>
        <dbReference type="PROSITE" id="PS51186"/>
    </source>
</evidence>
<evidence type="ECO:0000313" key="2">
    <source>
        <dbReference type="EMBL" id="OEO30593.1"/>
    </source>
</evidence>
<sequence>MRRSGRLQTFLLTRRWRRDPVLLEGLFLSPRPHSLLGWWFRGPHPNGRTRFAHGIVARASGAVIGVHIVVRQRDGSAHCHVAVHERAWWGKGVVVEARTRLFEHFFAHGITRFGATIDARNAPSIFNYRQLGFRVIGNATTYDHDPLTGRGRPAVELELRREDWLARPPGRSL</sequence>
<dbReference type="Gene3D" id="3.40.630.30">
    <property type="match status" value="1"/>
</dbReference>
<dbReference type="GO" id="GO:0016747">
    <property type="term" value="F:acyltransferase activity, transferring groups other than amino-acyl groups"/>
    <property type="evidence" value="ECO:0007669"/>
    <property type="project" value="InterPro"/>
</dbReference>
<feature type="domain" description="N-acetyltransferase" evidence="1">
    <location>
        <begin position="11"/>
        <end position="162"/>
    </location>
</feature>
<dbReference type="Pfam" id="PF13302">
    <property type="entry name" value="Acetyltransf_3"/>
    <property type="match status" value="1"/>
</dbReference>
<proteinExistence type="predicted"/>
<evidence type="ECO:0000313" key="3">
    <source>
        <dbReference type="Proteomes" id="UP000095463"/>
    </source>
</evidence>
<protein>
    <recommendedName>
        <fullName evidence="1">N-acetyltransferase domain-containing protein</fullName>
    </recommendedName>
</protein>
<keyword evidence="3" id="KW-1185">Reference proteome</keyword>
<dbReference type="InterPro" id="IPR000182">
    <property type="entry name" value="GNAT_dom"/>
</dbReference>
<dbReference type="InterPro" id="IPR016181">
    <property type="entry name" value="Acyl_CoA_acyltransferase"/>
</dbReference>
<reference evidence="2 3" key="1">
    <citation type="journal article" date="2015" name="Genome Announc.">
        <title>Genome Assemblies of Three Soil-Associated Devosia species: D. insulae, D. limi, and D. soli.</title>
        <authorList>
            <person name="Hassan Y.I."/>
            <person name="Lepp D."/>
            <person name="Zhou T."/>
        </authorList>
    </citation>
    <scope>NUCLEOTIDE SEQUENCE [LARGE SCALE GENOMIC DNA]</scope>
    <source>
        <strain evidence="2 3">DS-56</strain>
    </source>
</reference>